<evidence type="ECO:0000313" key="2">
    <source>
        <dbReference type="Proteomes" id="UP000001917"/>
    </source>
</evidence>
<dbReference type="STRING" id="521098.Aaci_1139"/>
<reference evidence="2" key="1">
    <citation type="submission" date="2009-09" db="EMBL/GenBank/DDBJ databases">
        <title>The complete chromosome of Alicyclobacillus acidocaldarius subsp. acidocaldarius DSM 446.</title>
        <authorList>
            <consortium name="US DOE Joint Genome Institute (JGI-PGF)"/>
            <person name="Lucas S."/>
            <person name="Copeland A."/>
            <person name="Lapidus A."/>
            <person name="Glavina del Rio T."/>
            <person name="Dalin E."/>
            <person name="Tice H."/>
            <person name="Bruce D."/>
            <person name="Goodwin L."/>
            <person name="Pitluck S."/>
            <person name="Kyrpides N."/>
            <person name="Mavromatis K."/>
            <person name="Ivanova N."/>
            <person name="Ovchinnikova G."/>
            <person name="Chertkov O."/>
            <person name="Sims D."/>
            <person name="Brettin T."/>
            <person name="Detter J.C."/>
            <person name="Han C."/>
            <person name="Larimer F."/>
            <person name="Land M."/>
            <person name="Hauser L."/>
            <person name="Markowitz V."/>
            <person name="Cheng J.-F."/>
            <person name="Hugenholtz P."/>
            <person name="Woyke T."/>
            <person name="Wu D."/>
            <person name="Pukall R."/>
            <person name="Klenk H.-P."/>
            <person name="Eisen J.A."/>
        </authorList>
    </citation>
    <scope>NUCLEOTIDE SEQUENCE [LARGE SCALE GENOMIC DNA]</scope>
    <source>
        <strain evidence="2">ATCC 27009 / DSM 446 / BCRC 14685 / JCM 5260 / KCTC 1825 / NBRC 15652 / NCIMB 11725 / NRRL B-14509 / 104-IA</strain>
    </source>
</reference>
<sequence>MIDRSFACYGKNQSLQDEGVNGSRIRGPLTFLLDGHLISNQVEGFS</sequence>
<dbReference type="AlphaFoldDB" id="C8WVQ0"/>
<proteinExistence type="predicted"/>
<dbReference type="EMBL" id="CP001727">
    <property type="protein sequence ID" value="ACV58172.1"/>
    <property type="molecule type" value="Genomic_DNA"/>
</dbReference>
<protein>
    <submittedName>
        <fullName evidence="1">Uncharacterized protein</fullName>
    </submittedName>
</protein>
<gene>
    <name evidence="1" type="ordered locus">Aaci_1139</name>
</gene>
<organism evidence="1 2">
    <name type="scientific">Alicyclobacillus acidocaldarius subsp. acidocaldarius (strain ATCC 27009 / DSM 446 / BCRC 14685 / JCM 5260 / KCTC 1825 / NBRC 15652 / NCIMB 11725 / NRRL B-14509 / 104-IA)</name>
    <name type="common">Bacillus acidocaldarius</name>
    <dbReference type="NCBI Taxonomy" id="521098"/>
    <lineage>
        <taxon>Bacteria</taxon>
        <taxon>Bacillati</taxon>
        <taxon>Bacillota</taxon>
        <taxon>Bacilli</taxon>
        <taxon>Bacillales</taxon>
        <taxon>Alicyclobacillaceae</taxon>
        <taxon>Alicyclobacillus</taxon>
    </lineage>
</organism>
<name>C8WVQ0_ALIAD</name>
<reference evidence="1 2" key="2">
    <citation type="journal article" date="2010" name="Stand. Genomic Sci.">
        <title>Complete genome sequence of Alicyclobacillus acidocaldarius type strain (104-IA).</title>
        <authorList>
            <person name="Mavromatis K."/>
            <person name="Sikorski J."/>
            <person name="Lapidus A."/>
            <person name="Glavina Del Rio T."/>
            <person name="Copeland A."/>
            <person name="Tice H."/>
            <person name="Cheng J.F."/>
            <person name="Lucas S."/>
            <person name="Chen F."/>
            <person name="Nolan M."/>
            <person name="Bruce D."/>
            <person name="Goodwin L."/>
            <person name="Pitluck S."/>
            <person name="Ivanova N."/>
            <person name="Ovchinnikova G."/>
            <person name="Pati A."/>
            <person name="Chen A."/>
            <person name="Palaniappan K."/>
            <person name="Land M."/>
            <person name="Hauser L."/>
            <person name="Chang Y.J."/>
            <person name="Jeffries C.D."/>
            <person name="Chain P."/>
            <person name="Meincke L."/>
            <person name="Sims D."/>
            <person name="Chertkov O."/>
            <person name="Han C."/>
            <person name="Brettin T."/>
            <person name="Detter J.C."/>
            <person name="Wahrenburg C."/>
            <person name="Rohde M."/>
            <person name="Pukall R."/>
            <person name="Goker M."/>
            <person name="Bristow J."/>
            <person name="Eisen J.A."/>
            <person name="Markowitz V."/>
            <person name="Hugenholtz P."/>
            <person name="Klenk H.P."/>
            <person name="Kyrpides N.C."/>
        </authorList>
    </citation>
    <scope>NUCLEOTIDE SEQUENCE [LARGE SCALE GENOMIC DNA]</scope>
    <source>
        <strain evidence="2">ATCC 27009 / DSM 446 / BCRC 14685 / JCM 5260 / KCTC 1825 / NBRC 15652 / NCIMB 11725 / NRRL B-14509 / 104-IA</strain>
    </source>
</reference>
<dbReference type="KEGG" id="aac:Aaci_1139"/>
<dbReference type="HOGENOM" id="CLU_3179333_0_0_9"/>
<keyword evidence="2" id="KW-1185">Reference proteome</keyword>
<accession>C8WVQ0</accession>
<evidence type="ECO:0000313" key="1">
    <source>
        <dbReference type="EMBL" id="ACV58172.1"/>
    </source>
</evidence>
<dbReference type="Proteomes" id="UP000001917">
    <property type="component" value="Chromosome"/>
</dbReference>